<organism evidence="1 2">
    <name type="scientific">Eremothecium cymbalariae (strain CBS 270.75 / DBVPG 7215 / KCTC 17166 / NRRL Y-17582)</name>
    <name type="common">Yeast</name>
    <dbReference type="NCBI Taxonomy" id="931890"/>
    <lineage>
        <taxon>Eukaryota</taxon>
        <taxon>Fungi</taxon>
        <taxon>Dikarya</taxon>
        <taxon>Ascomycota</taxon>
        <taxon>Saccharomycotina</taxon>
        <taxon>Saccharomycetes</taxon>
        <taxon>Saccharomycetales</taxon>
        <taxon>Saccharomycetaceae</taxon>
        <taxon>Eremothecium</taxon>
    </lineage>
</organism>
<dbReference type="Proteomes" id="UP000006790">
    <property type="component" value="Chromosome 7"/>
</dbReference>
<dbReference type="OMA" id="CPICNWR"/>
<proteinExistence type="predicted"/>
<evidence type="ECO:0008006" key="3">
    <source>
        <dbReference type="Google" id="ProtNLM"/>
    </source>
</evidence>
<dbReference type="OrthoDB" id="5545479at2759"/>
<dbReference type="STRING" id="931890.G8JWP4"/>
<dbReference type="HOGENOM" id="CLU_115926_1_0_1"/>
<dbReference type="GeneID" id="11469792"/>
<dbReference type="InParanoid" id="G8JWP4"/>
<dbReference type="KEGG" id="erc:Ecym_7439"/>
<dbReference type="AlphaFoldDB" id="G8JWP4"/>
<dbReference type="PANTHER" id="PTHR28139:SF1">
    <property type="entry name" value="UPF0768 PROTEIN YBL029C-A"/>
    <property type="match status" value="1"/>
</dbReference>
<dbReference type="EMBL" id="CP002503">
    <property type="protein sequence ID" value="AET41259.1"/>
    <property type="molecule type" value="Genomic_DNA"/>
</dbReference>
<gene>
    <name evidence="1" type="ordered locus">Ecym_7439</name>
</gene>
<name>G8JWP4_ERECY</name>
<evidence type="ECO:0000313" key="2">
    <source>
        <dbReference type="Proteomes" id="UP000006790"/>
    </source>
</evidence>
<dbReference type="RefSeq" id="XP_003648076.1">
    <property type="nucleotide sequence ID" value="XM_003648028.1"/>
</dbReference>
<evidence type="ECO:0000313" key="1">
    <source>
        <dbReference type="EMBL" id="AET41259.1"/>
    </source>
</evidence>
<sequence>MCLPLFFGKRDWDKPYRKDPEGRYGHVYCPNCRNFSVGPVCRREFVTLCMVPLIPLYWGQQLRCGVCNWRQDFKNTEQLEKVLVEQTRLRGGGI</sequence>
<reference evidence="2" key="1">
    <citation type="journal article" date="2012" name="G3 (Bethesda)">
        <title>Pichia sorbitophila, an interspecies yeast hybrid reveals early steps of genome resolution following polyploidization.</title>
        <authorList>
            <person name="Leh Louis V."/>
            <person name="Despons L."/>
            <person name="Friedrich A."/>
            <person name="Martin T."/>
            <person name="Durrens P."/>
            <person name="Casaregola S."/>
            <person name="Neuveglise C."/>
            <person name="Fairhead C."/>
            <person name="Marck C."/>
            <person name="Cruz J.A."/>
            <person name="Straub M.L."/>
            <person name="Kugler V."/>
            <person name="Sacerdot C."/>
            <person name="Uzunov Z."/>
            <person name="Thierry A."/>
            <person name="Weiss S."/>
            <person name="Bleykasten C."/>
            <person name="De Montigny J."/>
            <person name="Jacques N."/>
            <person name="Jung P."/>
            <person name="Lemaire M."/>
            <person name="Mallet S."/>
            <person name="Morel G."/>
            <person name="Richard G.F."/>
            <person name="Sarkar A."/>
            <person name="Savel G."/>
            <person name="Schacherer J."/>
            <person name="Seret M.L."/>
            <person name="Talla E."/>
            <person name="Samson G."/>
            <person name="Jubin C."/>
            <person name="Poulain J."/>
            <person name="Vacherie B."/>
            <person name="Barbe V."/>
            <person name="Pelletier E."/>
            <person name="Sherman D.J."/>
            <person name="Westhof E."/>
            <person name="Weissenbach J."/>
            <person name="Baret P.V."/>
            <person name="Wincker P."/>
            <person name="Gaillardin C."/>
            <person name="Dujon B."/>
            <person name="Souciet J.L."/>
        </authorList>
    </citation>
    <scope>NUCLEOTIDE SEQUENCE [LARGE SCALE GENOMIC DNA]</scope>
    <source>
        <strain evidence="2">CBS 270.75 / DBVPG 7215 / KCTC 17166 / NRRL Y-17582</strain>
    </source>
</reference>
<dbReference type="eggNOG" id="ENOG502S3KC">
    <property type="taxonomic scope" value="Eukaryota"/>
</dbReference>
<dbReference type="FunCoup" id="G8JWP4">
    <property type="interactions" value="51"/>
</dbReference>
<protein>
    <recommendedName>
        <fullName evidence="3">Zinc-ribbon 15 domain-containing protein</fullName>
    </recommendedName>
</protein>
<keyword evidence="2" id="KW-1185">Reference proteome</keyword>
<accession>G8JWP4</accession>
<dbReference type="PANTHER" id="PTHR28139">
    <property type="entry name" value="UPF0768 PROTEIN YBL029C-A"/>
    <property type="match status" value="1"/>
</dbReference>